<accession>A0A0F8VZG9</accession>
<keyword evidence="1" id="KW-0472">Membrane</keyword>
<sequence>MVRCVSSMPSIWNGYPTLSGGPSKTSNPTMPKRRFLPMVNTGMFPCTAWYLKHLPEWSATTEIETLWITGFLTWLICQKRLIKCSIRTKRSRLNFLLLARKHRPAGFPPDLLLWFFSWYFPEFLQNSLPLKTQKSIKRVCLFWPLFGVFGPMHITAGLS</sequence>
<proteinExistence type="predicted"/>
<evidence type="ECO:0000256" key="1">
    <source>
        <dbReference type="SAM" id="Phobius"/>
    </source>
</evidence>
<organism evidence="2">
    <name type="scientific">marine sediment metagenome</name>
    <dbReference type="NCBI Taxonomy" id="412755"/>
    <lineage>
        <taxon>unclassified sequences</taxon>
        <taxon>metagenomes</taxon>
        <taxon>ecological metagenomes</taxon>
    </lineage>
</organism>
<protein>
    <submittedName>
        <fullName evidence="2">Uncharacterized protein</fullName>
    </submittedName>
</protein>
<keyword evidence="1" id="KW-0812">Transmembrane</keyword>
<gene>
    <name evidence="2" type="ORF">LCGC14_2747120</name>
</gene>
<name>A0A0F8VZG9_9ZZZZ</name>
<comment type="caution">
    <text evidence="2">The sequence shown here is derived from an EMBL/GenBank/DDBJ whole genome shotgun (WGS) entry which is preliminary data.</text>
</comment>
<dbReference type="AlphaFoldDB" id="A0A0F8VZG9"/>
<keyword evidence="1" id="KW-1133">Transmembrane helix</keyword>
<evidence type="ECO:0000313" key="2">
    <source>
        <dbReference type="EMBL" id="KKK41285.1"/>
    </source>
</evidence>
<reference evidence="2" key="1">
    <citation type="journal article" date="2015" name="Nature">
        <title>Complex archaea that bridge the gap between prokaryotes and eukaryotes.</title>
        <authorList>
            <person name="Spang A."/>
            <person name="Saw J.H."/>
            <person name="Jorgensen S.L."/>
            <person name="Zaremba-Niedzwiedzka K."/>
            <person name="Martijn J."/>
            <person name="Lind A.E."/>
            <person name="van Eijk R."/>
            <person name="Schleper C."/>
            <person name="Guy L."/>
            <person name="Ettema T.J."/>
        </authorList>
    </citation>
    <scope>NUCLEOTIDE SEQUENCE</scope>
</reference>
<feature type="transmembrane region" description="Helical" evidence="1">
    <location>
        <begin position="141"/>
        <end position="158"/>
    </location>
</feature>
<dbReference type="EMBL" id="LAZR01070411">
    <property type="protein sequence ID" value="KKK41285.1"/>
    <property type="molecule type" value="Genomic_DNA"/>
</dbReference>